<gene>
    <name evidence="1" type="ORF">KOR34_03380</name>
</gene>
<evidence type="ECO:0000313" key="1">
    <source>
        <dbReference type="EMBL" id="TWT35447.1"/>
    </source>
</evidence>
<evidence type="ECO:0000313" key="2">
    <source>
        <dbReference type="Proteomes" id="UP000316714"/>
    </source>
</evidence>
<dbReference type="AlphaFoldDB" id="A0A5C5VBU8"/>
<accession>A0A5C5VBU8</accession>
<keyword evidence="2" id="KW-1185">Reference proteome</keyword>
<evidence type="ECO:0008006" key="3">
    <source>
        <dbReference type="Google" id="ProtNLM"/>
    </source>
</evidence>
<dbReference type="Proteomes" id="UP000316714">
    <property type="component" value="Unassembled WGS sequence"/>
</dbReference>
<protein>
    <recommendedName>
        <fullName evidence="3">Heparinase II/III-like protein</fullName>
    </recommendedName>
</protein>
<organism evidence="1 2">
    <name type="scientific">Posidoniimonas corsicana</name>
    <dbReference type="NCBI Taxonomy" id="1938618"/>
    <lineage>
        <taxon>Bacteria</taxon>
        <taxon>Pseudomonadati</taxon>
        <taxon>Planctomycetota</taxon>
        <taxon>Planctomycetia</taxon>
        <taxon>Pirellulales</taxon>
        <taxon>Lacipirellulaceae</taxon>
        <taxon>Posidoniimonas</taxon>
    </lineage>
</organism>
<reference evidence="1 2" key="1">
    <citation type="submission" date="2019-02" db="EMBL/GenBank/DDBJ databases">
        <title>Deep-cultivation of Planctomycetes and their phenomic and genomic characterization uncovers novel biology.</title>
        <authorList>
            <person name="Wiegand S."/>
            <person name="Jogler M."/>
            <person name="Boedeker C."/>
            <person name="Pinto D."/>
            <person name="Vollmers J."/>
            <person name="Rivas-Marin E."/>
            <person name="Kohn T."/>
            <person name="Peeters S.H."/>
            <person name="Heuer A."/>
            <person name="Rast P."/>
            <person name="Oberbeckmann S."/>
            <person name="Bunk B."/>
            <person name="Jeske O."/>
            <person name="Meyerdierks A."/>
            <person name="Storesund J.E."/>
            <person name="Kallscheuer N."/>
            <person name="Luecker S."/>
            <person name="Lage O.M."/>
            <person name="Pohl T."/>
            <person name="Merkel B.J."/>
            <person name="Hornburger P."/>
            <person name="Mueller R.-W."/>
            <person name="Bruemmer F."/>
            <person name="Labrenz M."/>
            <person name="Spormann A.M."/>
            <person name="Op Den Camp H."/>
            <person name="Overmann J."/>
            <person name="Amann R."/>
            <person name="Jetten M.S.M."/>
            <person name="Mascher T."/>
            <person name="Medema M.H."/>
            <person name="Devos D.P."/>
            <person name="Kaster A.-K."/>
            <person name="Ovreas L."/>
            <person name="Rohde M."/>
            <person name="Galperin M.Y."/>
            <person name="Jogler C."/>
        </authorList>
    </citation>
    <scope>NUCLEOTIDE SEQUENCE [LARGE SCALE GENOMIC DNA]</scope>
    <source>
        <strain evidence="1 2">KOR34</strain>
    </source>
</reference>
<proteinExistence type="predicted"/>
<sequence>MGRLALRREVEEANAYLQKATPLGSVGSTWALHEKGDYDFTLAALIPILFLFGDDPTLLYPKTVEHLLGVLLTEDGGSPLLSVPNTLGIVLDTENHLLMTEGSRYLKNRWLCLHGSSDADHDNKANGLEQWLLRHLAKLGEAGFYEFNSIPYEGYTLTALLNLEAFGSPAVRAAARKLLDRLNWEYAVASLGLRQFPPFRRQRRHAGSTDLAGDYHTALMKSWVSLSPDAPTQLRVRAGGLHHALWACWSPYRLPDTTAHWVLDKPRDYLVRIGHGPASSPEIYSGGPGYLLSAGGVGRGESSLVVARPTTLLLDDNASQLSEVIHLAGPGKDFDTWNNTGVWRRFAVAAGRVRTPTGWTPDAADAAWSVYQRSDRLCISVYSAEDLGLMHLSDSSNPHAVLTAIATANPDRERLRSEFTSPDGTRIRYDLYAPRDRWVILQVDGRSASRSFDQWPLMEEL</sequence>
<name>A0A5C5VBU8_9BACT</name>
<dbReference type="EMBL" id="SIHJ01000001">
    <property type="protein sequence ID" value="TWT35447.1"/>
    <property type="molecule type" value="Genomic_DNA"/>
</dbReference>
<comment type="caution">
    <text evidence="1">The sequence shown here is derived from an EMBL/GenBank/DDBJ whole genome shotgun (WGS) entry which is preliminary data.</text>
</comment>